<comment type="catalytic activity">
    <reaction evidence="2">
        <text>2 superoxide + 2 H(+) = H2O2 + O2</text>
        <dbReference type="Rhea" id="RHEA:20696"/>
        <dbReference type="ChEBI" id="CHEBI:15378"/>
        <dbReference type="ChEBI" id="CHEBI:15379"/>
        <dbReference type="ChEBI" id="CHEBI:16240"/>
        <dbReference type="ChEBI" id="CHEBI:18421"/>
        <dbReference type="EC" id="1.15.1.1"/>
    </reaction>
</comment>
<feature type="chain" id="PRO_5031524536" description="Superoxide dismutase [Cu-Zn]" evidence="3">
    <location>
        <begin position="20"/>
        <end position="176"/>
    </location>
</feature>
<dbReference type="EMBL" id="JACHIP010000004">
    <property type="protein sequence ID" value="MBB5058601.1"/>
    <property type="molecule type" value="Genomic_DNA"/>
</dbReference>
<feature type="domain" description="Superoxide dismutase copper/zinc binding" evidence="4">
    <location>
        <begin position="38"/>
        <end position="170"/>
    </location>
</feature>
<name>A0A7W7ZG13_9BACT</name>
<keyword evidence="2 5" id="KW-0560">Oxidoreductase</keyword>
<dbReference type="Gene3D" id="2.60.40.200">
    <property type="entry name" value="Superoxide dismutase, copper/zinc binding domain"/>
    <property type="match status" value="1"/>
</dbReference>
<dbReference type="GO" id="GO:0005507">
    <property type="term" value="F:copper ion binding"/>
    <property type="evidence" value="ECO:0007669"/>
    <property type="project" value="InterPro"/>
</dbReference>
<dbReference type="PANTHER" id="PTHR10003">
    <property type="entry name" value="SUPEROXIDE DISMUTASE CU-ZN -RELATED"/>
    <property type="match status" value="1"/>
</dbReference>
<feature type="signal peptide" evidence="3">
    <location>
        <begin position="1"/>
        <end position="19"/>
    </location>
</feature>
<evidence type="ECO:0000256" key="2">
    <source>
        <dbReference type="RuleBase" id="RU000393"/>
    </source>
</evidence>
<keyword evidence="2" id="KW-0862">Zinc</keyword>
<accession>A0A7W7ZG13</accession>
<keyword evidence="3" id="KW-0732">Signal</keyword>
<comment type="function">
    <text evidence="2">Destroys radicals which are normally produced within the cells and which are toxic to biological systems.</text>
</comment>
<dbReference type="AlphaFoldDB" id="A0A7W7ZG13"/>
<gene>
    <name evidence="5" type="ORF">HDF16_003315</name>
</gene>
<dbReference type="CDD" id="cd00305">
    <property type="entry name" value="Cu-Zn_Superoxide_Dismutase"/>
    <property type="match status" value="1"/>
</dbReference>
<keyword evidence="2" id="KW-0186">Copper</keyword>
<comment type="caution">
    <text evidence="5">The sequence shown here is derived from an EMBL/GenBank/DDBJ whole genome shotgun (WGS) entry which is preliminary data.</text>
</comment>
<evidence type="ECO:0000313" key="6">
    <source>
        <dbReference type="Proteomes" id="UP000540989"/>
    </source>
</evidence>
<dbReference type="Pfam" id="PF00080">
    <property type="entry name" value="Sod_Cu"/>
    <property type="match status" value="1"/>
</dbReference>
<evidence type="ECO:0000256" key="1">
    <source>
        <dbReference type="ARBA" id="ARBA00010457"/>
    </source>
</evidence>
<evidence type="ECO:0000259" key="4">
    <source>
        <dbReference type="Pfam" id="PF00080"/>
    </source>
</evidence>
<dbReference type="InterPro" id="IPR018152">
    <property type="entry name" value="SOD_Cu/Zn_BS"/>
</dbReference>
<comment type="cofactor">
    <cofactor evidence="2">
        <name>Zn(2+)</name>
        <dbReference type="ChEBI" id="CHEBI:29105"/>
    </cofactor>
    <text evidence="2">Binds 1 zinc ion per subunit.</text>
</comment>
<sequence length="176" mass="18510">MRLALIGITALAIATPALAKPKNEIVVPLKTSTGEDAGTATFKQGKKNLTVKLDLKNLPFGDHAVHIHAKPMCEAPDFKSAGGHFNPDAKQHGLQNPMGHHNGDLPQNISIGETHTGTATFKVDYLSMTEGSPNNILANGGTSIMVHEKADDMKTDPTGNAGNRIACGVIMEPAAK</sequence>
<dbReference type="InterPro" id="IPR036423">
    <property type="entry name" value="SOD-like_Cu/Zn_dom_sf"/>
</dbReference>
<dbReference type="InterPro" id="IPR001424">
    <property type="entry name" value="SOD_Cu_Zn_dom"/>
</dbReference>
<organism evidence="5 6">
    <name type="scientific">Granulicella aggregans</name>
    <dbReference type="NCBI Taxonomy" id="474949"/>
    <lineage>
        <taxon>Bacteria</taxon>
        <taxon>Pseudomonadati</taxon>
        <taxon>Acidobacteriota</taxon>
        <taxon>Terriglobia</taxon>
        <taxon>Terriglobales</taxon>
        <taxon>Acidobacteriaceae</taxon>
        <taxon>Granulicella</taxon>
    </lineage>
</organism>
<keyword evidence="2" id="KW-0479">Metal-binding</keyword>
<dbReference type="InterPro" id="IPR024134">
    <property type="entry name" value="SOD_Cu/Zn_/chaperone"/>
</dbReference>
<dbReference type="EC" id="1.15.1.1" evidence="2"/>
<dbReference type="SUPFAM" id="SSF49329">
    <property type="entry name" value="Cu,Zn superoxide dismutase-like"/>
    <property type="match status" value="1"/>
</dbReference>
<evidence type="ECO:0000313" key="5">
    <source>
        <dbReference type="EMBL" id="MBB5058601.1"/>
    </source>
</evidence>
<dbReference type="Proteomes" id="UP000540989">
    <property type="component" value="Unassembled WGS sequence"/>
</dbReference>
<proteinExistence type="inferred from homology"/>
<protein>
    <recommendedName>
        <fullName evidence="2">Superoxide dismutase [Cu-Zn]</fullName>
        <ecNumber evidence="2">1.15.1.1</ecNumber>
    </recommendedName>
</protein>
<dbReference type="GO" id="GO:0004784">
    <property type="term" value="F:superoxide dismutase activity"/>
    <property type="evidence" value="ECO:0007669"/>
    <property type="project" value="UniProtKB-EC"/>
</dbReference>
<comment type="cofactor">
    <cofactor evidence="2">
        <name>Cu cation</name>
        <dbReference type="ChEBI" id="CHEBI:23378"/>
    </cofactor>
    <text evidence="2">Binds 1 copper ion per subunit.</text>
</comment>
<keyword evidence="6" id="KW-1185">Reference proteome</keyword>
<reference evidence="5 6" key="1">
    <citation type="submission" date="2020-08" db="EMBL/GenBank/DDBJ databases">
        <title>Genomic Encyclopedia of Type Strains, Phase IV (KMG-V): Genome sequencing to study the core and pangenomes of soil and plant-associated prokaryotes.</title>
        <authorList>
            <person name="Whitman W."/>
        </authorList>
    </citation>
    <scope>NUCLEOTIDE SEQUENCE [LARGE SCALE GENOMIC DNA]</scope>
    <source>
        <strain evidence="5 6">M8UP14</strain>
    </source>
</reference>
<evidence type="ECO:0000256" key="3">
    <source>
        <dbReference type="SAM" id="SignalP"/>
    </source>
</evidence>
<dbReference type="RefSeq" id="WP_184218450.1">
    <property type="nucleotide sequence ID" value="NZ_JACHIP010000004.1"/>
</dbReference>
<dbReference type="PROSITE" id="PS00332">
    <property type="entry name" value="SOD_CU_ZN_2"/>
    <property type="match status" value="1"/>
</dbReference>
<comment type="similarity">
    <text evidence="1 2">Belongs to the Cu-Zn superoxide dismutase family.</text>
</comment>